<sequence length="110" mass="12395">MAGSESLPAEASGKVRMSFVMPSQYTKDTLPRPNDASVEIKEVPAHTVAALTFRGHVRGRKVVEERKQQLLQIMEAEGLVPQGNVVLNQYHPPFTYGWQRVNEVCFEVRE</sequence>
<name>A0A0D2JU95_9CHLO</name>
<dbReference type="AlphaFoldDB" id="A0A0D2JU95"/>
<dbReference type="InterPro" id="IPR011256">
    <property type="entry name" value="Reg_factor_effector_dom_sf"/>
</dbReference>
<comment type="similarity">
    <text evidence="1">Belongs to the HEBP family.</text>
</comment>
<reference evidence="2 3" key="1">
    <citation type="journal article" date="2013" name="BMC Genomics">
        <title>Reconstruction of the lipid metabolism for the microalga Monoraphidium neglectum from its genome sequence reveals characteristics suitable for biofuel production.</title>
        <authorList>
            <person name="Bogen C."/>
            <person name="Al-Dilaimi A."/>
            <person name="Albersmeier A."/>
            <person name="Wichmann J."/>
            <person name="Grundmann M."/>
            <person name="Rupp O."/>
            <person name="Lauersen K.J."/>
            <person name="Blifernez-Klassen O."/>
            <person name="Kalinowski J."/>
            <person name="Goesmann A."/>
            <person name="Mussgnug J.H."/>
            <person name="Kruse O."/>
        </authorList>
    </citation>
    <scope>NUCLEOTIDE SEQUENCE [LARGE SCALE GENOMIC DNA]</scope>
    <source>
        <strain evidence="2 3">SAG 48.87</strain>
    </source>
</reference>
<gene>
    <name evidence="2" type="ORF">MNEG_5488</name>
</gene>
<evidence type="ECO:0000256" key="1">
    <source>
        <dbReference type="ARBA" id="ARBA00009817"/>
    </source>
</evidence>
<evidence type="ECO:0000313" key="2">
    <source>
        <dbReference type="EMBL" id="KIZ02468.1"/>
    </source>
</evidence>
<dbReference type="SUPFAM" id="SSF55136">
    <property type="entry name" value="Probable bacterial effector-binding domain"/>
    <property type="match status" value="1"/>
</dbReference>
<organism evidence="2 3">
    <name type="scientific">Monoraphidium neglectum</name>
    <dbReference type="NCBI Taxonomy" id="145388"/>
    <lineage>
        <taxon>Eukaryota</taxon>
        <taxon>Viridiplantae</taxon>
        <taxon>Chlorophyta</taxon>
        <taxon>core chlorophytes</taxon>
        <taxon>Chlorophyceae</taxon>
        <taxon>CS clade</taxon>
        <taxon>Sphaeropleales</taxon>
        <taxon>Selenastraceae</taxon>
        <taxon>Monoraphidium</taxon>
    </lineage>
</organism>
<dbReference type="RefSeq" id="XP_013901487.1">
    <property type="nucleotide sequence ID" value="XM_014046033.1"/>
</dbReference>
<proteinExistence type="inferred from homology"/>
<dbReference type="OrthoDB" id="6424451at2759"/>
<dbReference type="InterPro" id="IPR006917">
    <property type="entry name" value="SOUL_heme-bd"/>
</dbReference>
<dbReference type="STRING" id="145388.A0A0D2JU95"/>
<evidence type="ECO:0000313" key="3">
    <source>
        <dbReference type="Proteomes" id="UP000054498"/>
    </source>
</evidence>
<keyword evidence="3" id="KW-1185">Reference proteome</keyword>
<dbReference type="Pfam" id="PF04832">
    <property type="entry name" value="SOUL"/>
    <property type="match status" value="1"/>
</dbReference>
<dbReference type="KEGG" id="mng:MNEG_5488"/>
<dbReference type="PANTHER" id="PTHR11220:SF58">
    <property type="entry name" value="SOUL HEME-BINDING FAMILY PROTEIN"/>
    <property type="match status" value="1"/>
</dbReference>
<dbReference type="Proteomes" id="UP000054498">
    <property type="component" value="Unassembled WGS sequence"/>
</dbReference>
<accession>A0A0D2JU95</accession>
<dbReference type="EMBL" id="KK101041">
    <property type="protein sequence ID" value="KIZ02468.1"/>
    <property type="molecule type" value="Genomic_DNA"/>
</dbReference>
<dbReference type="PANTHER" id="PTHR11220">
    <property type="entry name" value="HEME-BINDING PROTEIN-RELATED"/>
    <property type="match status" value="1"/>
</dbReference>
<dbReference type="GeneID" id="25738365"/>
<protein>
    <submittedName>
        <fullName evidence="2">SOUL heme-binding protein</fullName>
    </submittedName>
</protein>
<dbReference type="Gene3D" id="3.20.80.10">
    <property type="entry name" value="Regulatory factor, effector binding domain"/>
    <property type="match status" value="1"/>
</dbReference>